<evidence type="ECO:0000256" key="1">
    <source>
        <dbReference type="SAM" id="MobiDB-lite"/>
    </source>
</evidence>
<name>A0A6J8DFS7_MYTCO</name>
<protein>
    <submittedName>
        <fullName evidence="2">Uncharacterized protein</fullName>
    </submittedName>
</protein>
<feature type="region of interest" description="Disordered" evidence="1">
    <location>
        <begin position="35"/>
        <end position="81"/>
    </location>
</feature>
<dbReference type="Proteomes" id="UP000507470">
    <property type="component" value="Unassembled WGS sequence"/>
</dbReference>
<feature type="compositionally biased region" description="Basic and acidic residues" evidence="1">
    <location>
        <begin position="195"/>
        <end position="208"/>
    </location>
</feature>
<keyword evidence="3" id="KW-1185">Reference proteome</keyword>
<dbReference type="EMBL" id="CACVKT020007144">
    <property type="protein sequence ID" value="CAC5405924.1"/>
    <property type="molecule type" value="Genomic_DNA"/>
</dbReference>
<organism evidence="2 3">
    <name type="scientific">Mytilus coruscus</name>
    <name type="common">Sea mussel</name>
    <dbReference type="NCBI Taxonomy" id="42192"/>
    <lineage>
        <taxon>Eukaryota</taxon>
        <taxon>Metazoa</taxon>
        <taxon>Spiralia</taxon>
        <taxon>Lophotrochozoa</taxon>
        <taxon>Mollusca</taxon>
        <taxon>Bivalvia</taxon>
        <taxon>Autobranchia</taxon>
        <taxon>Pteriomorphia</taxon>
        <taxon>Mytilida</taxon>
        <taxon>Mytiloidea</taxon>
        <taxon>Mytilidae</taxon>
        <taxon>Mytilinae</taxon>
        <taxon>Mytilus</taxon>
    </lineage>
</organism>
<gene>
    <name evidence="2" type="ORF">MCOR_39559</name>
</gene>
<sequence length="228" mass="25432">MGFSPIKSPVPVTLEFDDEIIPPLSEEMLALFESPVKPISPLPSTPKKRKIEVSKPSEKTKSMAEEKKLSDERNRHLLIPKKDDLKDKKKRGCCPGFVHKRKAKRGDMFSGSIIPDGIGGVKKVEKAILPDGTIYELSAYWMPEPTCTNSIRPPSPPIEEKEEAIYVAEPVEGNYVETTVVVVEGIDSEEETNREEDIQGKETEEKGTQTETSTKDMSTQSGEIKILF</sequence>
<proteinExistence type="predicted"/>
<evidence type="ECO:0000313" key="2">
    <source>
        <dbReference type="EMBL" id="CAC5405924.1"/>
    </source>
</evidence>
<feature type="region of interest" description="Disordered" evidence="1">
    <location>
        <begin position="186"/>
        <end position="228"/>
    </location>
</feature>
<reference evidence="2 3" key="1">
    <citation type="submission" date="2020-06" db="EMBL/GenBank/DDBJ databases">
        <authorList>
            <person name="Li R."/>
            <person name="Bekaert M."/>
        </authorList>
    </citation>
    <scope>NUCLEOTIDE SEQUENCE [LARGE SCALE GENOMIC DNA]</scope>
    <source>
        <strain evidence="3">wild</strain>
    </source>
</reference>
<feature type="compositionally biased region" description="Basic and acidic residues" evidence="1">
    <location>
        <begin position="51"/>
        <end position="81"/>
    </location>
</feature>
<accession>A0A6J8DFS7</accession>
<evidence type="ECO:0000313" key="3">
    <source>
        <dbReference type="Proteomes" id="UP000507470"/>
    </source>
</evidence>
<dbReference type="AlphaFoldDB" id="A0A6J8DFS7"/>
<dbReference type="OrthoDB" id="10345865at2759"/>